<evidence type="ECO:0000259" key="8">
    <source>
        <dbReference type="PROSITE" id="PS50089"/>
    </source>
</evidence>
<dbReference type="PROSITE" id="PS50089">
    <property type="entry name" value="ZF_RING_2"/>
    <property type="match status" value="2"/>
</dbReference>
<evidence type="ECO:0000256" key="5">
    <source>
        <dbReference type="ARBA" id="ARBA00022833"/>
    </source>
</evidence>
<dbReference type="EMBL" id="JRES01000009">
    <property type="protein sequence ID" value="KNC34893.1"/>
    <property type="molecule type" value="Genomic_DNA"/>
</dbReference>
<dbReference type="FunFam" id="1.10.1170.10:FF:000002">
    <property type="entry name" value="Baculoviral IAP repeat containing 7"/>
    <property type="match status" value="2"/>
</dbReference>
<evidence type="ECO:0000256" key="4">
    <source>
        <dbReference type="ARBA" id="ARBA00022771"/>
    </source>
</evidence>
<dbReference type="CDD" id="cd16510">
    <property type="entry name" value="RING-HC_IAPs"/>
    <property type="match status" value="2"/>
</dbReference>
<dbReference type="SMART" id="SM00184">
    <property type="entry name" value="RING"/>
    <property type="match status" value="2"/>
</dbReference>
<dbReference type="GO" id="GO:0006915">
    <property type="term" value="P:apoptotic process"/>
    <property type="evidence" value="ECO:0007669"/>
    <property type="project" value="UniProtKB-KW"/>
</dbReference>
<dbReference type="PANTHER" id="PTHR10044:SF174">
    <property type="entry name" value="DEATH-ASSOCIATED INHIBITOR OF APOPTOSIS 1"/>
    <property type="match status" value="1"/>
</dbReference>
<dbReference type="InterPro" id="IPR001841">
    <property type="entry name" value="Znf_RING"/>
</dbReference>
<evidence type="ECO:0000256" key="7">
    <source>
        <dbReference type="SAM" id="MobiDB-lite"/>
    </source>
</evidence>
<dbReference type="OrthoDB" id="5855668at2759"/>
<keyword evidence="4 6" id="KW-0863">Zinc-finger</keyword>
<evidence type="ECO:0000256" key="2">
    <source>
        <dbReference type="ARBA" id="ARBA00022703"/>
    </source>
</evidence>
<keyword evidence="5" id="KW-0862">Zinc</keyword>
<dbReference type="GO" id="GO:0031398">
    <property type="term" value="P:positive regulation of protein ubiquitination"/>
    <property type="evidence" value="ECO:0007669"/>
    <property type="project" value="TreeGrafter"/>
</dbReference>
<dbReference type="Pfam" id="PF00653">
    <property type="entry name" value="BIR"/>
    <property type="match status" value="4"/>
</dbReference>
<dbReference type="GO" id="GO:0005737">
    <property type="term" value="C:cytoplasm"/>
    <property type="evidence" value="ECO:0007669"/>
    <property type="project" value="TreeGrafter"/>
</dbReference>
<evidence type="ECO:0000313" key="9">
    <source>
        <dbReference type="EMBL" id="KNC34893.1"/>
    </source>
</evidence>
<feature type="domain" description="RING-type" evidence="8">
    <location>
        <begin position="660"/>
        <end position="695"/>
    </location>
</feature>
<reference evidence="9 10" key="1">
    <citation type="journal article" date="2015" name="Nat. Commun.">
        <title>Lucilia cuprina genome unlocks parasitic fly biology to underpin future interventions.</title>
        <authorList>
            <person name="Anstead C.A."/>
            <person name="Korhonen P.K."/>
            <person name="Young N.D."/>
            <person name="Hall R.S."/>
            <person name="Jex A.R."/>
            <person name="Murali S.C."/>
            <person name="Hughes D.S."/>
            <person name="Lee S.F."/>
            <person name="Perry T."/>
            <person name="Stroehlein A.J."/>
            <person name="Ansell B.R."/>
            <person name="Breugelmans B."/>
            <person name="Hofmann A."/>
            <person name="Qu J."/>
            <person name="Dugan S."/>
            <person name="Lee S.L."/>
            <person name="Chao H."/>
            <person name="Dinh H."/>
            <person name="Han Y."/>
            <person name="Doddapaneni H.V."/>
            <person name="Worley K.C."/>
            <person name="Muzny D.M."/>
            <person name="Ioannidis P."/>
            <person name="Waterhouse R.M."/>
            <person name="Zdobnov E.M."/>
            <person name="James P.J."/>
            <person name="Bagnall N.H."/>
            <person name="Kotze A.C."/>
            <person name="Gibbs R.A."/>
            <person name="Richards S."/>
            <person name="Batterham P."/>
            <person name="Gasser R.B."/>
        </authorList>
    </citation>
    <scope>NUCLEOTIDE SEQUENCE [LARGE SCALE GENOMIC DNA]</scope>
    <source>
        <strain evidence="9 10">LS</strain>
        <tissue evidence="9">Full body</tissue>
    </source>
</reference>
<dbReference type="SMART" id="SM00238">
    <property type="entry name" value="BIR"/>
    <property type="match status" value="4"/>
</dbReference>
<organism evidence="9 10">
    <name type="scientific">Lucilia cuprina</name>
    <name type="common">Green bottle fly</name>
    <name type="synonym">Australian sheep blowfly</name>
    <dbReference type="NCBI Taxonomy" id="7375"/>
    <lineage>
        <taxon>Eukaryota</taxon>
        <taxon>Metazoa</taxon>
        <taxon>Ecdysozoa</taxon>
        <taxon>Arthropoda</taxon>
        <taxon>Hexapoda</taxon>
        <taxon>Insecta</taxon>
        <taxon>Pterygota</taxon>
        <taxon>Neoptera</taxon>
        <taxon>Endopterygota</taxon>
        <taxon>Diptera</taxon>
        <taxon>Brachycera</taxon>
        <taxon>Muscomorpha</taxon>
        <taxon>Oestroidea</taxon>
        <taxon>Calliphoridae</taxon>
        <taxon>Luciliinae</taxon>
        <taxon>Lucilia</taxon>
    </lineage>
</organism>
<evidence type="ECO:0000313" key="10">
    <source>
        <dbReference type="Proteomes" id="UP000037069"/>
    </source>
</evidence>
<dbReference type="GO" id="GO:0043027">
    <property type="term" value="F:cysteine-type endopeptidase inhibitor activity involved in apoptotic process"/>
    <property type="evidence" value="ECO:0007669"/>
    <property type="project" value="TreeGrafter"/>
</dbReference>
<protein>
    <submittedName>
        <fullName evidence="9">Apoptosis 1 inhibitor</fullName>
    </submittedName>
</protein>
<dbReference type="PROSITE" id="PS01282">
    <property type="entry name" value="BIR_REPEAT_1"/>
    <property type="match status" value="1"/>
</dbReference>
<sequence>MIQQIAANSVPKLKDQEGVSLFSSTRPIRPHKSGYWFPANPNDFYKSIQLKAGQYLLRDETDNNTHSEQLQAVCKPLYVMSEIFHREDERLKTFNTWPVVWLDKKELAMSGMFYMGEGDKTKCYFCEVEIGRWEPEDQPVPEHLRWSPNCPLLRRRTTNNVPINCEALERLLPPPSYDICGLNDQIEIRRNAFPEGTIPAADIPPASPATASSSGSSASSPNSGTFYPEYPEYAIETARLRTFAEWPRNMKQKPAQLAEAGFFYTGVGDRVKCFSCGGGLKDWDENDEPWEQHALWMGKCRYVKLIKGDTYIETVVNRFKKSNANTNTEEEGEQAQQTTANTNAVTAATVLTSNSITDPKETEQQLAVGATQQTLATAGCPAPEQNRKSSSTIPEEKLCKICYANEYNTAFLPCGHVVACAKCASSVTKCPLCRKAFADTFENWPLQWLDKHKLAASGMFFTGKKDLTKCYFCEIIIGKWELQDDPVQEHLRWSPNCPLLKRCTTNNVPINEVILDQLLPAEKNGSYDMPPIRAGRKPTVADYSIKAVRLATFAEWPRSIKQRPEELAEAGFYYKGVGDSVLCFECLSGLKDWDLDDDPWEQHALWMGHYCPYVKLMKGEEFIKYVKAKFENSTSHKSEPEMKNQLPEVISTEFIDDKLCKICFDKECNVAYVPCGHVVACAQCAFSSKECPMCRAAIKNVVRLYFS</sequence>
<dbReference type="PANTHER" id="PTHR10044">
    <property type="entry name" value="INHIBITOR OF APOPTOSIS"/>
    <property type="match status" value="1"/>
</dbReference>
<keyword evidence="2" id="KW-0053">Apoptosis</keyword>
<dbReference type="SUPFAM" id="SSF57924">
    <property type="entry name" value="Inhibitor of apoptosis (IAP) repeat"/>
    <property type="match status" value="4"/>
</dbReference>
<dbReference type="Proteomes" id="UP000037069">
    <property type="component" value="Unassembled WGS sequence"/>
</dbReference>
<gene>
    <name evidence="9" type="ORF">FF38_06733</name>
</gene>
<comment type="caution">
    <text evidence="9">The sequence shown here is derived from an EMBL/GenBank/DDBJ whole genome shotgun (WGS) entry which is preliminary data.</text>
</comment>
<feature type="region of interest" description="Disordered" evidence="7">
    <location>
        <begin position="197"/>
        <end position="223"/>
    </location>
</feature>
<dbReference type="GO" id="GO:0051726">
    <property type="term" value="P:regulation of cell cycle"/>
    <property type="evidence" value="ECO:0007669"/>
    <property type="project" value="TreeGrafter"/>
</dbReference>
<comment type="similarity">
    <text evidence="1">Belongs to the IAP family.</text>
</comment>
<dbReference type="GO" id="GO:0005634">
    <property type="term" value="C:nucleus"/>
    <property type="evidence" value="ECO:0007669"/>
    <property type="project" value="TreeGrafter"/>
</dbReference>
<dbReference type="Gene3D" id="1.10.1170.10">
    <property type="entry name" value="Inhibitor Of Apoptosis Protein (2mihbC-IAP-1), Chain A"/>
    <property type="match status" value="4"/>
</dbReference>
<name>A0A0L0CRF7_LUCCU</name>
<dbReference type="GO" id="GO:0008270">
    <property type="term" value="F:zinc ion binding"/>
    <property type="evidence" value="ECO:0007669"/>
    <property type="project" value="UniProtKB-KW"/>
</dbReference>
<evidence type="ECO:0000256" key="3">
    <source>
        <dbReference type="ARBA" id="ARBA00022723"/>
    </source>
</evidence>
<proteinExistence type="inferred from homology"/>
<accession>A0A0L0CRF7</accession>
<dbReference type="AlphaFoldDB" id="A0A0L0CRF7"/>
<dbReference type="InterPro" id="IPR001370">
    <property type="entry name" value="BIR_rpt"/>
</dbReference>
<evidence type="ECO:0000256" key="6">
    <source>
        <dbReference type="PROSITE-ProRule" id="PRU00175"/>
    </source>
</evidence>
<dbReference type="PROSITE" id="PS50143">
    <property type="entry name" value="BIR_REPEAT_2"/>
    <property type="match status" value="4"/>
</dbReference>
<feature type="compositionally biased region" description="Low complexity" evidence="7">
    <location>
        <begin position="199"/>
        <end position="223"/>
    </location>
</feature>
<dbReference type="OMA" id="RERYLCK"/>
<keyword evidence="3" id="KW-0479">Metal-binding</keyword>
<dbReference type="Gene3D" id="3.30.40.10">
    <property type="entry name" value="Zinc/RING finger domain, C3HC4 (zinc finger)"/>
    <property type="match status" value="2"/>
</dbReference>
<feature type="domain" description="RING-type" evidence="8">
    <location>
        <begin position="399"/>
        <end position="434"/>
    </location>
</feature>
<evidence type="ECO:0000256" key="1">
    <source>
        <dbReference type="ARBA" id="ARBA00006672"/>
    </source>
</evidence>
<dbReference type="Pfam" id="PF13920">
    <property type="entry name" value="zf-C3HC4_3"/>
    <property type="match status" value="2"/>
</dbReference>
<dbReference type="InterPro" id="IPR050784">
    <property type="entry name" value="IAP"/>
</dbReference>
<dbReference type="InterPro" id="IPR013083">
    <property type="entry name" value="Znf_RING/FYVE/PHD"/>
</dbReference>
<dbReference type="CDD" id="cd00022">
    <property type="entry name" value="BIR"/>
    <property type="match status" value="4"/>
</dbReference>
<dbReference type="GO" id="GO:0061630">
    <property type="term" value="F:ubiquitin protein ligase activity"/>
    <property type="evidence" value="ECO:0007669"/>
    <property type="project" value="TreeGrafter"/>
</dbReference>
<dbReference type="FunFam" id="1.10.1170.10:FF:000003">
    <property type="entry name" value="E3 ubiquitin-protein ligase XIAP"/>
    <property type="match status" value="1"/>
</dbReference>
<keyword evidence="10" id="KW-1185">Reference proteome</keyword>
<dbReference type="STRING" id="7375.A0A0L0CRF7"/>
<dbReference type="GO" id="GO:0043066">
    <property type="term" value="P:negative regulation of apoptotic process"/>
    <property type="evidence" value="ECO:0007669"/>
    <property type="project" value="TreeGrafter"/>
</dbReference>